<accession>A0A2V1D0E2</accession>
<keyword evidence="3" id="KW-1185">Reference proteome</keyword>
<feature type="region of interest" description="Disordered" evidence="1">
    <location>
        <begin position="134"/>
        <end position="154"/>
    </location>
</feature>
<sequence>MIPAPTSPHIVAIFHPASPYTESHLFGPYNPTILSHLFRPYNPTILRHLTLFGVSSRNYRTWTSTRAVVRQGGAVMVIAALTGQTATQKISRLAGFPDEYAQEVIDLTDQELAARKLKRIQQYGFDPDEIYFTPKTPKKKKGSDELSRLTDKQSKAADIQFDDSKWSKAFKERMALLESKNGGVGGSGTKKGGTVTFADLPPPATMQERDQLVVKIEQELLEKPAGGGSGGPLDGDLSEYSDYEHDDAPTLDEMIARVEKHPSFRPTLETTTHLDSTQKRKLTTAYNKVHADQPLSLAKPSEKSSKGKKRGRK</sequence>
<reference evidence="2 3" key="1">
    <citation type="journal article" date="2018" name="Sci. Rep.">
        <title>Comparative genomics provides insights into the lifestyle and reveals functional heterogeneity of dark septate endophytic fungi.</title>
        <authorList>
            <person name="Knapp D.G."/>
            <person name="Nemeth J.B."/>
            <person name="Barry K."/>
            <person name="Hainaut M."/>
            <person name="Henrissat B."/>
            <person name="Johnson J."/>
            <person name="Kuo A."/>
            <person name="Lim J.H.P."/>
            <person name="Lipzen A."/>
            <person name="Nolan M."/>
            <person name="Ohm R.A."/>
            <person name="Tamas L."/>
            <person name="Grigoriev I.V."/>
            <person name="Spatafora J.W."/>
            <person name="Nagy L.G."/>
            <person name="Kovacs G.M."/>
        </authorList>
    </citation>
    <scope>NUCLEOTIDE SEQUENCE [LARGE SCALE GENOMIC DNA]</scope>
    <source>
        <strain evidence="2 3">DSE2036</strain>
    </source>
</reference>
<gene>
    <name evidence="2" type="ORF">DM02DRAFT_636361</name>
</gene>
<dbReference type="Proteomes" id="UP000244855">
    <property type="component" value="Unassembled WGS sequence"/>
</dbReference>
<evidence type="ECO:0000313" key="2">
    <source>
        <dbReference type="EMBL" id="PVH91079.1"/>
    </source>
</evidence>
<dbReference type="EMBL" id="KZ805970">
    <property type="protein sequence ID" value="PVH91079.1"/>
    <property type="molecule type" value="Genomic_DNA"/>
</dbReference>
<evidence type="ECO:0000313" key="3">
    <source>
        <dbReference type="Proteomes" id="UP000244855"/>
    </source>
</evidence>
<dbReference type="AlphaFoldDB" id="A0A2V1D0E2"/>
<feature type="compositionally biased region" description="Basic and acidic residues" evidence="1">
    <location>
        <begin position="142"/>
        <end position="154"/>
    </location>
</feature>
<feature type="region of interest" description="Disordered" evidence="1">
    <location>
        <begin position="221"/>
        <end position="244"/>
    </location>
</feature>
<proteinExistence type="predicted"/>
<evidence type="ECO:0000256" key="1">
    <source>
        <dbReference type="SAM" id="MobiDB-lite"/>
    </source>
</evidence>
<organism evidence="2 3">
    <name type="scientific">Periconia macrospinosa</name>
    <dbReference type="NCBI Taxonomy" id="97972"/>
    <lineage>
        <taxon>Eukaryota</taxon>
        <taxon>Fungi</taxon>
        <taxon>Dikarya</taxon>
        <taxon>Ascomycota</taxon>
        <taxon>Pezizomycotina</taxon>
        <taxon>Dothideomycetes</taxon>
        <taxon>Pleosporomycetidae</taxon>
        <taxon>Pleosporales</taxon>
        <taxon>Massarineae</taxon>
        <taxon>Periconiaceae</taxon>
        <taxon>Periconia</taxon>
    </lineage>
</organism>
<feature type="region of interest" description="Disordered" evidence="1">
    <location>
        <begin position="263"/>
        <end position="313"/>
    </location>
</feature>
<feature type="region of interest" description="Disordered" evidence="1">
    <location>
        <begin position="181"/>
        <end position="202"/>
    </location>
</feature>
<protein>
    <submittedName>
        <fullName evidence="2">Uncharacterized protein</fullName>
    </submittedName>
</protein>
<name>A0A2V1D0E2_9PLEO</name>
<feature type="compositionally biased region" description="Gly residues" evidence="1">
    <location>
        <begin position="182"/>
        <end position="191"/>
    </location>
</feature>